<reference evidence="3" key="1">
    <citation type="submission" date="2014-12" db="EMBL/GenBank/DDBJ databases">
        <authorList>
            <person name="Smet A."/>
        </authorList>
    </citation>
    <scope>NUCLEOTIDE SEQUENCE [LARGE SCALE GENOMIC DNA]</scope>
</reference>
<organism evidence="2 3">
    <name type="scientific">Helicobacter heilmannii</name>
    <dbReference type="NCBI Taxonomy" id="35817"/>
    <lineage>
        <taxon>Bacteria</taxon>
        <taxon>Pseudomonadati</taxon>
        <taxon>Campylobacterota</taxon>
        <taxon>Epsilonproteobacteria</taxon>
        <taxon>Campylobacterales</taxon>
        <taxon>Helicobacteraceae</taxon>
        <taxon>Helicobacter</taxon>
    </lineage>
</organism>
<feature type="region of interest" description="Disordered" evidence="1">
    <location>
        <begin position="30"/>
        <end position="49"/>
    </location>
</feature>
<name>A0A0K2XSB7_HELHE</name>
<dbReference type="AlphaFoldDB" id="A0A0K2XSB7"/>
<evidence type="ECO:0000256" key="1">
    <source>
        <dbReference type="SAM" id="MobiDB-lite"/>
    </source>
</evidence>
<accession>A0A0K2XSB7</accession>
<evidence type="ECO:0000313" key="3">
    <source>
        <dbReference type="Proteomes" id="UP000046090"/>
    </source>
</evidence>
<keyword evidence="3" id="KW-1185">Reference proteome</keyword>
<dbReference type="Proteomes" id="UP000046090">
    <property type="component" value="Unassembled WGS sequence"/>
</dbReference>
<protein>
    <submittedName>
        <fullName evidence="2">Uncharacterized protein</fullName>
    </submittedName>
</protein>
<gene>
    <name evidence="2" type="ORF">HHE01_09780</name>
</gene>
<feature type="compositionally biased region" description="Low complexity" evidence="1">
    <location>
        <begin position="35"/>
        <end position="49"/>
    </location>
</feature>
<sequence>MTQATKSHVGPQMQKNPFILTNAIAPVDVNQYLPQNNGNNNNNGQNQGN</sequence>
<proteinExistence type="predicted"/>
<evidence type="ECO:0000313" key="2">
    <source>
        <dbReference type="EMBL" id="CRI34132.1"/>
    </source>
</evidence>
<dbReference type="EMBL" id="CDMK01000001">
    <property type="protein sequence ID" value="CRI34132.1"/>
    <property type="molecule type" value="Genomic_DNA"/>
</dbReference>